<proteinExistence type="inferred from homology"/>
<evidence type="ECO:0000256" key="2">
    <source>
        <dbReference type="ARBA" id="ARBA00023002"/>
    </source>
</evidence>
<reference evidence="4 5" key="1">
    <citation type="submission" date="2019-03" db="EMBL/GenBank/DDBJ databases">
        <authorList>
            <person name="Sebastian G."/>
            <person name="Baumann P."/>
            <person name="Ruckert C."/>
            <person name="Kalinowski J."/>
            <person name="Nebel B."/>
            <person name="Takors R."/>
            <person name="Blombach B."/>
        </authorList>
    </citation>
    <scope>NUCLEOTIDE SEQUENCE [LARGE SCALE GENOMIC DNA]</scope>
    <source>
        <strain evidence="4 5">DSM 1084</strain>
    </source>
</reference>
<dbReference type="Pfam" id="PF00106">
    <property type="entry name" value="adh_short"/>
    <property type="match status" value="1"/>
</dbReference>
<dbReference type="GO" id="GO:0016491">
    <property type="term" value="F:oxidoreductase activity"/>
    <property type="evidence" value="ECO:0007669"/>
    <property type="project" value="UniProtKB-KW"/>
</dbReference>
<keyword evidence="2 4" id="KW-0560">Oxidoreductase</keyword>
<dbReference type="InterPro" id="IPR020904">
    <property type="entry name" value="Sc_DH/Rdtase_CS"/>
</dbReference>
<dbReference type="EMBL" id="CP037867">
    <property type="protein sequence ID" value="QBM29417.1"/>
    <property type="molecule type" value="Genomic_DNA"/>
</dbReference>
<feature type="domain" description="Ketoreductase" evidence="3">
    <location>
        <begin position="6"/>
        <end position="189"/>
    </location>
</feature>
<dbReference type="RefSeq" id="WP_079365211.1">
    <property type="nucleotide sequence ID" value="NZ_CP037867.1"/>
</dbReference>
<evidence type="ECO:0000259" key="3">
    <source>
        <dbReference type="SMART" id="SM00822"/>
    </source>
</evidence>
<dbReference type="PRINTS" id="PR00081">
    <property type="entry name" value="GDHRDH"/>
</dbReference>
<evidence type="ECO:0000256" key="1">
    <source>
        <dbReference type="ARBA" id="ARBA00006484"/>
    </source>
</evidence>
<dbReference type="Proteomes" id="UP000293912">
    <property type="component" value="Chromosome"/>
</dbReference>
<dbReference type="PANTHER" id="PTHR44196">
    <property type="entry name" value="DEHYDROGENASE/REDUCTASE SDR FAMILY MEMBER 7B"/>
    <property type="match status" value="1"/>
</dbReference>
<dbReference type="EC" id="1.-.-.-" evidence="4"/>
<comment type="similarity">
    <text evidence="1">Belongs to the short-chain dehydrogenases/reductases (SDR) family.</text>
</comment>
<dbReference type="GO" id="GO:0016020">
    <property type="term" value="C:membrane"/>
    <property type="evidence" value="ECO:0007669"/>
    <property type="project" value="TreeGrafter"/>
</dbReference>
<dbReference type="SUPFAM" id="SSF51735">
    <property type="entry name" value="NAD(P)-binding Rossmann-fold domains"/>
    <property type="match status" value="1"/>
</dbReference>
<name>A0A4P6WZY7_HYDPS</name>
<accession>A0A4P6WZY7</accession>
<organism evidence="4 5">
    <name type="scientific">Hydrogenophaga pseudoflava</name>
    <name type="common">Pseudomonas carboxydoflava</name>
    <dbReference type="NCBI Taxonomy" id="47421"/>
    <lineage>
        <taxon>Bacteria</taxon>
        <taxon>Pseudomonadati</taxon>
        <taxon>Pseudomonadota</taxon>
        <taxon>Betaproteobacteria</taxon>
        <taxon>Burkholderiales</taxon>
        <taxon>Comamonadaceae</taxon>
        <taxon>Hydrogenophaga</taxon>
    </lineage>
</organism>
<gene>
    <name evidence="4" type="ORF">HPF_17115</name>
</gene>
<dbReference type="PROSITE" id="PS00061">
    <property type="entry name" value="ADH_SHORT"/>
    <property type="match status" value="1"/>
</dbReference>
<dbReference type="PANTHER" id="PTHR44196:SF1">
    <property type="entry name" value="DEHYDROGENASE_REDUCTASE SDR FAMILY MEMBER 7B"/>
    <property type="match status" value="1"/>
</dbReference>
<dbReference type="KEGG" id="hpse:HPF_17115"/>
<evidence type="ECO:0000313" key="5">
    <source>
        <dbReference type="Proteomes" id="UP000293912"/>
    </source>
</evidence>
<dbReference type="InterPro" id="IPR036291">
    <property type="entry name" value="NAD(P)-bd_dom_sf"/>
</dbReference>
<dbReference type="InterPro" id="IPR002347">
    <property type="entry name" value="SDR_fam"/>
</dbReference>
<sequence length="273" mass="28382">MKAANARVVITGAAGGIGAASAEALLKAGAAVMLVGRSASRLEELASQLGRSTGAHPARVACRVADLTQPKDLDSLSAQAAVWGCNVLVHNAGLPSFGRLQDQTPEQMTAALQINLLAPMLLTRCLLPHLLAQQAAQVICVGSALGAIGLPGFSVYSAGKFGLRGFAQALRRELAETPVAVQYLGPRTTKTAFNSEAVEAYNRATGTASDRPEQVAAELVALLESGDGERFVGFPEKFAARLNGLAPALLDGSFKRHSRHLQATGHVRPVLSS</sequence>
<keyword evidence="5" id="KW-1185">Reference proteome</keyword>
<dbReference type="NCBIfam" id="NF006565">
    <property type="entry name" value="PRK09072.1"/>
    <property type="match status" value="1"/>
</dbReference>
<dbReference type="SMART" id="SM00822">
    <property type="entry name" value="PKS_KR"/>
    <property type="match status" value="1"/>
</dbReference>
<dbReference type="AlphaFoldDB" id="A0A4P6WZY7"/>
<dbReference type="Gene3D" id="3.40.50.720">
    <property type="entry name" value="NAD(P)-binding Rossmann-like Domain"/>
    <property type="match status" value="1"/>
</dbReference>
<dbReference type="InterPro" id="IPR057326">
    <property type="entry name" value="KR_dom"/>
</dbReference>
<protein>
    <submittedName>
        <fullName evidence="4">Putative oxidoreductase</fullName>
        <ecNumber evidence="4">1.-.-.-</ecNumber>
    </submittedName>
</protein>
<evidence type="ECO:0000313" key="4">
    <source>
        <dbReference type="EMBL" id="QBM29417.1"/>
    </source>
</evidence>